<evidence type="ECO:0000313" key="5">
    <source>
        <dbReference type="Proteomes" id="UP000677228"/>
    </source>
</evidence>
<dbReference type="InterPro" id="IPR036291">
    <property type="entry name" value="NAD(P)-bd_dom_sf"/>
</dbReference>
<gene>
    <name evidence="3" type="ORF">OVA965_LOCUS20456</name>
    <name evidence="4" type="ORF">TMI583_LOCUS20833</name>
</gene>
<dbReference type="SUPFAM" id="SSF50129">
    <property type="entry name" value="GroES-like"/>
    <property type="match status" value="1"/>
</dbReference>
<dbReference type="CDD" id="cd08267">
    <property type="entry name" value="MDR1"/>
    <property type="match status" value="1"/>
</dbReference>
<evidence type="ECO:0000313" key="4">
    <source>
        <dbReference type="EMBL" id="CAF3905607.1"/>
    </source>
</evidence>
<dbReference type="InterPro" id="IPR011032">
    <property type="entry name" value="GroES-like_sf"/>
</dbReference>
<dbReference type="Gene3D" id="3.90.180.10">
    <property type="entry name" value="Medium-chain alcohol dehydrogenases, catalytic domain"/>
    <property type="match status" value="1"/>
</dbReference>
<accession>A0A8S2E6V9</accession>
<protein>
    <recommendedName>
        <fullName evidence="2">Enoyl reductase (ER) domain-containing protein</fullName>
    </recommendedName>
</protein>
<dbReference type="Proteomes" id="UP000677228">
    <property type="component" value="Unassembled WGS sequence"/>
</dbReference>
<dbReference type="InterPro" id="IPR052585">
    <property type="entry name" value="Lipid_raft_assoc_Zn_ADH"/>
</dbReference>
<dbReference type="Gene3D" id="3.40.50.720">
    <property type="entry name" value="NAD(P)-binding Rossmann-like Domain"/>
    <property type="match status" value="1"/>
</dbReference>
<comment type="caution">
    <text evidence="3">The sequence shown here is derived from an EMBL/GenBank/DDBJ whole genome shotgun (WGS) entry which is preliminary data.</text>
</comment>
<feature type="region of interest" description="Disordered" evidence="1">
    <location>
        <begin position="1"/>
        <end position="39"/>
    </location>
</feature>
<dbReference type="PANTHER" id="PTHR43482:SF1">
    <property type="entry name" value="PROTEIN AST1-RELATED"/>
    <property type="match status" value="1"/>
</dbReference>
<dbReference type="AlphaFoldDB" id="A0A8S2E6V9"/>
<reference evidence="3" key="1">
    <citation type="submission" date="2021-02" db="EMBL/GenBank/DDBJ databases">
        <authorList>
            <person name="Nowell W R."/>
        </authorList>
    </citation>
    <scope>NUCLEOTIDE SEQUENCE</scope>
</reference>
<dbReference type="SMART" id="SM00829">
    <property type="entry name" value="PKS_ER"/>
    <property type="match status" value="1"/>
</dbReference>
<feature type="domain" description="Enoyl reductase (ER)" evidence="2">
    <location>
        <begin position="30"/>
        <end position="353"/>
    </location>
</feature>
<dbReference type="EMBL" id="CAJNOK010010872">
    <property type="protein sequence ID" value="CAF1126925.1"/>
    <property type="molecule type" value="Genomic_DNA"/>
</dbReference>
<dbReference type="PANTHER" id="PTHR43482">
    <property type="entry name" value="PROTEIN AST1-RELATED"/>
    <property type="match status" value="1"/>
</dbReference>
<dbReference type="InterPro" id="IPR020843">
    <property type="entry name" value="ER"/>
</dbReference>
<dbReference type="Pfam" id="PF00107">
    <property type="entry name" value="ADH_zinc_N"/>
    <property type="match status" value="1"/>
</dbReference>
<evidence type="ECO:0000313" key="3">
    <source>
        <dbReference type="EMBL" id="CAF1126925.1"/>
    </source>
</evidence>
<sequence length="358" mass="38251">MISTRGHQSEGSVASTRVRSKEEKHMLTQGSTTSAPVVQPSELGDNQVLLRNRAAALNPVDAKMAVVNFSNTILPAVTGYDISGEVVAVGKAIKDLKVGDEAFGFLSMNSSGGGGAFQQYSVADADRIVKKPQGLSHTDASTLGIGFLSAMDGLRQVKINSSTSIFVPGGSGGVGHFIIQVARILGAGQIITSASKEEGINILKELYKIKDVINHATENVVDRVLELTGGQGADIVFDTTYLESSYAKSTLTVKRGGSWLILNRRILDKDSQAMKNVEQRGANLIQADVSRYTLGPEKAQVKSFFQESLVQGAKWVEEGKLKPYVNKIIKLEEVESALEQLTQGKAGFGKVVAEISPN</sequence>
<feature type="compositionally biased region" description="Polar residues" evidence="1">
    <location>
        <begin position="1"/>
        <end position="17"/>
    </location>
</feature>
<dbReference type="InterPro" id="IPR013154">
    <property type="entry name" value="ADH-like_N"/>
</dbReference>
<dbReference type="SUPFAM" id="SSF51735">
    <property type="entry name" value="NAD(P)-binding Rossmann-fold domains"/>
    <property type="match status" value="1"/>
</dbReference>
<name>A0A8S2E6V9_9BILA</name>
<dbReference type="Proteomes" id="UP000682733">
    <property type="component" value="Unassembled WGS sequence"/>
</dbReference>
<dbReference type="InterPro" id="IPR013149">
    <property type="entry name" value="ADH-like_C"/>
</dbReference>
<evidence type="ECO:0000256" key="1">
    <source>
        <dbReference type="SAM" id="MobiDB-lite"/>
    </source>
</evidence>
<dbReference type="EMBL" id="CAJOBA010019845">
    <property type="protein sequence ID" value="CAF3905607.1"/>
    <property type="molecule type" value="Genomic_DNA"/>
</dbReference>
<organism evidence="3 5">
    <name type="scientific">Didymodactylos carnosus</name>
    <dbReference type="NCBI Taxonomy" id="1234261"/>
    <lineage>
        <taxon>Eukaryota</taxon>
        <taxon>Metazoa</taxon>
        <taxon>Spiralia</taxon>
        <taxon>Gnathifera</taxon>
        <taxon>Rotifera</taxon>
        <taxon>Eurotatoria</taxon>
        <taxon>Bdelloidea</taxon>
        <taxon>Philodinida</taxon>
        <taxon>Philodinidae</taxon>
        <taxon>Didymodactylos</taxon>
    </lineage>
</organism>
<dbReference type="GO" id="GO:0016491">
    <property type="term" value="F:oxidoreductase activity"/>
    <property type="evidence" value="ECO:0007669"/>
    <property type="project" value="InterPro"/>
</dbReference>
<evidence type="ECO:0000259" key="2">
    <source>
        <dbReference type="SMART" id="SM00829"/>
    </source>
</evidence>
<proteinExistence type="predicted"/>
<dbReference type="Pfam" id="PF08240">
    <property type="entry name" value="ADH_N"/>
    <property type="match status" value="1"/>
</dbReference>